<evidence type="ECO:0000256" key="3">
    <source>
        <dbReference type="ARBA" id="ARBA00022833"/>
    </source>
</evidence>
<dbReference type="GO" id="GO:0006355">
    <property type="term" value="P:regulation of DNA-templated transcription"/>
    <property type="evidence" value="ECO:0007669"/>
    <property type="project" value="InterPro"/>
</dbReference>
<evidence type="ECO:0000256" key="5">
    <source>
        <dbReference type="SAM" id="MobiDB-lite"/>
    </source>
</evidence>
<gene>
    <name evidence="7" type="ORF">BDV98DRAFT_502637</name>
</gene>
<dbReference type="InterPro" id="IPR000679">
    <property type="entry name" value="Znf_GATA"/>
</dbReference>
<dbReference type="InterPro" id="IPR013088">
    <property type="entry name" value="Znf_NHR/GATA"/>
</dbReference>
<reference evidence="7 8" key="1">
    <citation type="journal article" date="2019" name="Nat. Ecol. Evol.">
        <title>Megaphylogeny resolves global patterns of mushroom evolution.</title>
        <authorList>
            <person name="Varga T."/>
            <person name="Krizsan K."/>
            <person name="Foldi C."/>
            <person name="Dima B."/>
            <person name="Sanchez-Garcia M."/>
            <person name="Sanchez-Ramirez S."/>
            <person name="Szollosi G.J."/>
            <person name="Szarkandi J.G."/>
            <person name="Papp V."/>
            <person name="Albert L."/>
            <person name="Andreopoulos W."/>
            <person name="Angelini C."/>
            <person name="Antonin V."/>
            <person name="Barry K.W."/>
            <person name="Bougher N.L."/>
            <person name="Buchanan P."/>
            <person name="Buyck B."/>
            <person name="Bense V."/>
            <person name="Catcheside P."/>
            <person name="Chovatia M."/>
            <person name="Cooper J."/>
            <person name="Damon W."/>
            <person name="Desjardin D."/>
            <person name="Finy P."/>
            <person name="Geml J."/>
            <person name="Haridas S."/>
            <person name="Hughes K."/>
            <person name="Justo A."/>
            <person name="Karasinski D."/>
            <person name="Kautmanova I."/>
            <person name="Kiss B."/>
            <person name="Kocsube S."/>
            <person name="Kotiranta H."/>
            <person name="LaButti K.M."/>
            <person name="Lechner B.E."/>
            <person name="Liimatainen K."/>
            <person name="Lipzen A."/>
            <person name="Lukacs Z."/>
            <person name="Mihaltcheva S."/>
            <person name="Morgado L.N."/>
            <person name="Niskanen T."/>
            <person name="Noordeloos M.E."/>
            <person name="Ohm R.A."/>
            <person name="Ortiz-Santana B."/>
            <person name="Ovrebo C."/>
            <person name="Racz N."/>
            <person name="Riley R."/>
            <person name="Savchenko A."/>
            <person name="Shiryaev A."/>
            <person name="Soop K."/>
            <person name="Spirin V."/>
            <person name="Szebenyi C."/>
            <person name="Tomsovsky M."/>
            <person name="Tulloss R.E."/>
            <person name="Uehling J."/>
            <person name="Grigoriev I.V."/>
            <person name="Vagvolgyi C."/>
            <person name="Papp T."/>
            <person name="Martin F.M."/>
            <person name="Miettinen O."/>
            <person name="Hibbett D.S."/>
            <person name="Nagy L.G."/>
        </authorList>
    </citation>
    <scope>NUCLEOTIDE SEQUENCE [LARGE SCALE GENOMIC DNA]</scope>
    <source>
        <strain evidence="7 8">CBS 309.79</strain>
    </source>
</reference>
<dbReference type="Gene3D" id="3.30.50.10">
    <property type="entry name" value="Erythroid Transcription Factor GATA-1, subunit A"/>
    <property type="match status" value="1"/>
</dbReference>
<dbReference type="AlphaFoldDB" id="A0A5C3R0J3"/>
<dbReference type="OrthoDB" id="2162994at2759"/>
<dbReference type="PROSITE" id="PS00344">
    <property type="entry name" value="GATA_ZN_FINGER_1"/>
    <property type="match status" value="1"/>
</dbReference>
<organism evidence="7 8">
    <name type="scientific">Pterulicium gracile</name>
    <dbReference type="NCBI Taxonomy" id="1884261"/>
    <lineage>
        <taxon>Eukaryota</taxon>
        <taxon>Fungi</taxon>
        <taxon>Dikarya</taxon>
        <taxon>Basidiomycota</taxon>
        <taxon>Agaricomycotina</taxon>
        <taxon>Agaricomycetes</taxon>
        <taxon>Agaricomycetidae</taxon>
        <taxon>Agaricales</taxon>
        <taxon>Pleurotineae</taxon>
        <taxon>Pterulaceae</taxon>
        <taxon>Pterulicium</taxon>
    </lineage>
</organism>
<feature type="compositionally biased region" description="Basic and acidic residues" evidence="5">
    <location>
        <begin position="75"/>
        <end position="84"/>
    </location>
</feature>
<proteinExistence type="predicted"/>
<evidence type="ECO:0000313" key="7">
    <source>
        <dbReference type="EMBL" id="TFL04214.1"/>
    </source>
</evidence>
<dbReference type="SUPFAM" id="SSF57716">
    <property type="entry name" value="Glucocorticoid receptor-like (DNA-binding domain)"/>
    <property type="match status" value="1"/>
</dbReference>
<dbReference type="Pfam" id="PF00320">
    <property type="entry name" value="GATA"/>
    <property type="match status" value="1"/>
</dbReference>
<dbReference type="GO" id="GO:0043565">
    <property type="term" value="F:sequence-specific DNA binding"/>
    <property type="evidence" value="ECO:0007669"/>
    <property type="project" value="InterPro"/>
</dbReference>
<feature type="region of interest" description="Disordered" evidence="5">
    <location>
        <begin position="48"/>
        <end position="85"/>
    </location>
</feature>
<name>A0A5C3R0J3_9AGAR</name>
<evidence type="ECO:0000313" key="8">
    <source>
        <dbReference type="Proteomes" id="UP000305067"/>
    </source>
</evidence>
<feature type="non-terminal residue" evidence="7">
    <location>
        <position position="127"/>
    </location>
</feature>
<feature type="domain" description="GATA-type" evidence="6">
    <location>
        <begin position="62"/>
        <end position="97"/>
    </location>
</feature>
<dbReference type="STRING" id="1884261.A0A5C3R0J3"/>
<protein>
    <recommendedName>
        <fullName evidence="6">GATA-type domain-containing protein</fullName>
    </recommendedName>
</protein>
<dbReference type="InterPro" id="IPR051140">
    <property type="entry name" value="GATA_TF"/>
</dbReference>
<feature type="region of interest" description="Disordered" evidence="5">
    <location>
        <begin position="1"/>
        <end position="32"/>
    </location>
</feature>
<dbReference type="EMBL" id="ML178819">
    <property type="protein sequence ID" value="TFL04214.1"/>
    <property type="molecule type" value="Genomic_DNA"/>
</dbReference>
<keyword evidence="2 4" id="KW-0863">Zinc-finger</keyword>
<keyword evidence="1" id="KW-0479">Metal-binding</keyword>
<evidence type="ECO:0000256" key="4">
    <source>
        <dbReference type="PROSITE-ProRule" id="PRU00094"/>
    </source>
</evidence>
<dbReference type="CDD" id="cd00202">
    <property type="entry name" value="ZnF_GATA"/>
    <property type="match status" value="1"/>
</dbReference>
<dbReference type="GO" id="GO:0008270">
    <property type="term" value="F:zinc ion binding"/>
    <property type="evidence" value="ECO:0007669"/>
    <property type="project" value="UniProtKB-KW"/>
</dbReference>
<keyword evidence="8" id="KW-1185">Reference proteome</keyword>
<dbReference type="Proteomes" id="UP000305067">
    <property type="component" value="Unassembled WGS sequence"/>
</dbReference>
<dbReference type="SMART" id="SM00401">
    <property type="entry name" value="ZnF_GATA"/>
    <property type="match status" value="1"/>
</dbReference>
<evidence type="ECO:0000256" key="2">
    <source>
        <dbReference type="ARBA" id="ARBA00022771"/>
    </source>
</evidence>
<dbReference type="PANTHER" id="PTHR45658:SF122">
    <property type="entry name" value="GATA ZINC FINGER DOMAIN-CONTAINING PROTEIN 6"/>
    <property type="match status" value="1"/>
</dbReference>
<accession>A0A5C3R0J3</accession>
<keyword evidence="3" id="KW-0862">Zinc</keyword>
<evidence type="ECO:0000259" key="6">
    <source>
        <dbReference type="PROSITE" id="PS50114"/>
    </source>
</evidence>
<sequence>MDGGPPLAETGKTNARSATAPGTELTRAQKDMATIRTKRAITVAAAASGTAPKTKYRKRSRASPPGKCHSCNIRETPEWRRGPDGSRTLCNACGLHYAKLLRKREKAGMTSQQLPIDMETLRASARA</sequence>
<dbReference type="PANTHER" id="PTHR45658">
    <property type="entry name" value="GATA TRANSCRIPTION FACTOR"/>
    <property type="match status" value="1"/>
</dbReference>
<evidence type="ECO:0000256" key="1">
    <source>
        <dbReference type="ARBA" id="ARBA00022723"/>
    </source>
</evidence>
<dbReference type="PROSITE" id="PS50114">
    <property type="entry name" value="GATA_ZN_FINGER_2"/>
    <property type="match status" value="1"/>
</dbReference>